<dbReference type="AlphaFoldDB" id="A0AAN5CBM6"/>
<evidence type="ECO:0000256" key="5">
    <source>
        <dbReference type="ARBA" id="ARBA00022753"/>
    </source>
</evidence>
<evidence type="ECO:0000256" key="1">
    <source>
        <dbReference type="ARBA" id="ARBA00004214"/>
    </source>
</evidence>
<evidence type="ECO:0000256" key="2">
    <source>
        <dbReference type="ARBA" id="ARBA00004626"/>
    </source>
</evidence>
<keyword evidence="4" id="KW-0813">Transport</keyword>
<gene>
    <name evidence="11" type="ORF">PMAYCL1PPCAC_05496</name>
</gene>
<feature type="coiled-coil region" evidence="8">
    <location>
        <begin position="117"/>
        <end position="303"/>
    </location>
</feature>
<dbReference type="Pfam" id="PF09457">
    <property type="entry name" value="RBD-FIP"/>
    <property type="match status" value="1"/>
</dbReference>
<keyword evidence="7" id="KW-0472">Membrane</keyword>
<feature type="region of interest" description="Disordered" evidence="9">
    <location>
        <begin position="374"/>
        <end position="396"/>
    </location>
</feature>
<reference evidence="12" key="1">
    <citation type="submission" date="2022-10" db="EMBL/GenBank/DDBJ databases">
        <title>Genome assembly of Pristionchus species.</title>
        <authorList>
            <person name="Yoshida K."/>
            <person name="Sommer R.J."/>
        </authorList>
    </citation>
    <scope>NUCLEOTIDE SEQUENCE [LARGE SCALE GENOMIC DNA]</scope>
    <source>
        <strain evidence="12">RS5460</strain>
    </source>
</reference>
<dbReference type="InterPro" id="IPR057316">
    <property type="entry name" value="Rab11-FIP3/4_dom"/>
</dbReference>
<dbReference type="GO" id="GO:0030139">
    <property type="term" value="C:endocytic vesicle"/>
    <property type="evidence" value="ECO:0007669"/>
    <property type="project" value="TreeGrafter"/>
</dbReference>
<dbReference type="GO" id="GO:0032154">
    <property type="term" value="C:cleavage furrow"/>
    <property type="evidence" value="ECO:0007669"/>
    <property type="project" value="UniProtKB-SubCell"/>
</dbReference>
<feature type="domain" description="FIP-RBD" evidence="10">
    <location>
        <begin position="310"/>
        <end position="372"/>
    </location>
</feature>
<feature type="compositionally biased region" description="Low complexity" evidence="9">
    <location>
        <begin position="386"/>
        <end position="396"/>
    </location>
</feature>
<feature type="region of interest" description="Disordered" evidence="9">
    <location>
        <begin position="18"/>
        <end position="79"/>
    </location>
</feature>
<evidence type="ECO:0000256" key="7">
    <source>
        <dbReference type="ARBA" id="ARBA00023136"/>
    </source>
</evidence>
<evidence type="ECO:0000256" key="8">
    <source>
        <dbReference type="SAM" id="Coils"/>
    </source>
</evidence>
<keyword evidence="12" id="KW-1185">Reference proteome</keyword>
<dbReference type="Pfam" id="PF25450">
    <property type="entry name" value="Rab11-FIP3"/>
    <property type="match status" value="1"/>
</dbReference>
<evidence type="ECO:0000313" key="12">
    <source>
        <dbReference type="Proteomes" id="UP001328107"/>
    </source>
</evidence>
<organism evidence="11 12">
    <name type="scientific">Pristionchus mayeri</name>
    <dbReference type="NCBI Taxonomy" id="1317129"/>
    <lineage>
        <taxon>Eukaryota</taxon>
        <taxon>Metazoa</taxon>
        <taxon>Ecdysozoa</taxon>
        <taxon>Nematoda</taxon>
        <taxon>Chromadorea</taxon>
        <taxon>Rhabditida</taxon>
        <taxon>Rhabditina</taxon>
        <taxon>Diplogasteromorpha</taxon>
        <taxon>Diplogasteroidea</taxon>
        <taxon>Neodiplogasteridae</taxon>
        <taxon>Pristionchus</taxon>
    </lineage>
</organism>
<dbReference type="InterPro" id="IPR037245">
    <property type="entry name" value="FIP-RBD_C_sf"/>
</dbReference>
<evidence type="ECO:0000259" key="10">
    <source>
        <dbReference type="PROSITE" id="PS51511"/>
    </source>
</evidence>
<comment type="subcellular location">
    <subcellularLocation>
        <location evidence="2">Cleavage furrow</location>
    </subcellularLocation>
    <subcellularLocation>
        <location evidence="1">Midbody</location>
    </subcellularLocation>
    <subcellularLocation>
        <location evidence="3">Recycling endosome membrane</location>
        <topology evidence="3">Peripheral membrane protein</topology>
    </subcellularLocation>
</comment>
<evidence type="ECO:0000256" key="3">
    <source>
        <dbReference type="ARBA" id="ARBA00004654"/>
    </source>
</evidence>
<proteinExistence type="predicted"/>
<dbReference type="GO" id="GO:0030496">
    <property type="term" value="C:midbody"/>
    <property type="evidence" value="ECO:0007669"/>
    <property type="project" value="UniProtKB-SubCell"/>
</dbReference>
<dbReference type="Proteomes" id="UP001328107">
    <property type="component" value="Unassembled WGS sequence"/>
</dbReference>
<dbReference type="GO" id="GO:0055038">
    <property type="term" value="C:recycling endosome membrane"/>
    <property type="evidence" value="ECO:0007669"/>
    <property type="project" value="UniProtKB-SubCell"/>
</dbReference>
<dbReference type="PROSITE" id="PS51511">
    <property type="entry name" value="FIP_RBD"/>
    <property type="match status" value="1"/>
</dbReference>
<dbReference type="GO" id="GO:0032456">
    <property type="term" value="P:endocytic recycling"/>
    <property type="evidence" value="ECO:0007669"/>
    <property type="project" value="TreeGrafter"/>
</dbReference>
<sequence>MSLTLAGGIVLDTSGEFYDTASGDDSSSSPSMRLNGSSGGSSSASVASRLYHGRTGGASGHSRRGSFGSSEPDGELISFSDSETQHNDINYLSTQVSSLSKKLTDMEDSRNLSIDERSRLKTENARLAERMHMMEEQAMATESRLTERLEDERARHKEMIARCEREKQLEMESASLKYQVLEKDLLQLRAEKEKQDATIEKLRKEMEKLTDQLAESEMAREESEQLRGELEREFRRYKETAQQDMDSSNELMEELSRQTHELSQHFPRQTSVAEQLTVAEEEAARMREEFRRMRKENEELQAQLLHDSLERGRSLLEDAAGTSLADELSGKGTTELLEALREQEVCNFKLKQYINGILMRVITLHPEILEIPAPAEENRATPSPTPSTGSTDSGSLSQRLYSYIPAVSFFRRS</sequence>
<accession>A0AAN5CBM6</accession>
<evidence type="ECO:0000256" key="9">
    <source>
        <dbReference type="SAM" id="MobiDB-lite"/>
    </source>
</evidence>
<dbReference type="EMBL" id="BTRK01000002">
    <property type="protein sequence ID" value="GMR35301.1"/>
    <property type="molecule type" value="Genomic_DNA"/>
</dbReference>
<dbReference type="GO" id="GO:0032465">
    <property type="term" value="P:regulation of cytokinesis"/>
    <property type="evidence" value="ECO:0007669"/>
    <property type="project" value="TreeGrafter"/>
</dbReference>
<keyword evidence="5" id="KW-0967">Endosome</keyword>
<name>A0AAN5CBM6_9BILA</name>
<dbReference type="Gene3D" id="1.20.5.2440">
    <property type="match status" value="1"/>
</dbReference>
<evidence type="ECO:0000313" key="11">
    <source>
        <dbReference type="EMBL" id="GMR35301.1"/>
    </source>
</evidence>
<dbReference type="PANTHER" id="PTHR15726">
    <property type="entry name" value="RAB11-FAMILY INTERACTING PROTEIN"/>
    <property type="match status" value="1"/>
</dbReference>
<dbReference type="SUPFAM" id="SSF144270">
    <property type="entry name" value="Eferin C-derminal domain-like"/>
    <property type="match status" value="1"/>
</dbReference>
<keyword evidence="6 8" id="KW-0175">Coiled coil</keyword>
<evidence type="ECO:0000256" key="4">
    <source>
        <dbReference type="ARBA" id="ARBA00022448"/>
    </source>
</evidence>
<dbReference type="PANTHER" id="PTHR15726:SF7">
    <property type="entry name" value="NUCLEAR FALLOUT, ISOFORM J"/>
    <property type="match status" value="1"/>
</dbReference>
<dbReference type="InterPro" id="IPR051977">
    <property type="entry name" value="Rab11-interacting_regulator"/>
</dbReference>
<evidence type="ECO:0000256" key="6">
    <source>
        <dbReference type="ARBA" id="ARBA00023054"/>
    </source>
</evidence>
<protein>
    <recommendedName>
        <fullName evidence="10">FIP-RBD domain-containing protein</fullName>
    </recommendedName>
</protein>
<dbReference type="InterPro" id="IPR019018">
    <property type="entry name" value="Rab-bd_FIP-RBD"/>
</dbReference>
<comment type="caution">
    <text evidence="11">The sequence shown here is derived from an EMBL/GenBank/DDBJ whole genome shotgun (WGS) entry which is preliminary data.</text>
</comment>